<feature type="transmembrane region" description="Helical" evidence="6">
    <location>
        <begin position="181"/>
        <end position="212"/>
    </location>
</feature>
<dbReference type="InterPro" id="IPR047130">
    <property type="entry name" value="7TM_GPCR_Srsx_nematod"/>
</dbReference>
<dbReference type="InterPro" id="IPR019424">
    <property type="entry name" value="7TM_GPCR_Srsx"/>
</dbReference>
<evidence type="ECO:0000256" key="1">
    <source>
        <dbReference type="ARBA" id="ARBA00004370"/>
    </source>
</evidence>
<sequence length="290" mass="33141">MTSETDISIIRSCLLFFAIFGIFGNLNIVIATRRNKNLQHKCGILLAILAICDTICLLNEFQSFLRMTFDLGQTTLNKCFYFNLTYILIEPLEVYMIFILAIDRLIAINYSIFYRKIPKSKYILSMLIPGLIIAAIFLISSFLNLPNSNSNSNSTIIMVDSCILPYSMPENVSYWWNQYNLWGAVATLFIYFYTYVTVYCCILSAILIVIFTNMKNAPIDPDTVSTYAVIPGLISYSCNFYVYFWRSSDYYNAFVKQLFCGRNLGNQENLAPPSKKSSSVSVMVKKAQET</sequence>
<evidence type="ECO:0000256" key="4">
    <source>
        <dbReference type="ARBA" id="ARBA00023136"/>
    </source>
</evidence>
<feature type="compositionally biased region" description="Low complexity" evidence="5">
    <location>
        <begin position="274"/>
        <end position="290"/>
    </location>
</feature>
<dbReference type="SMART" id="SM01381">
    <property type="entry name" value="7TM_GPCR_Srsx"/>
    <property type="match status" value="1"/>
</dbReference>
<comment type="subcellular location">
    <subcellularLocation>
        <location evidence="1">Membrane</location>
    </subcellularLocation>
</comment>
<dbReference type="InterPro" id="IPR000276">
    <property type="entry name" value="GPCR_Rhodpsn"/>
</dbReference>
<dbReference type="PROSITE" id="PS50262">
    <property type="entry name" value="G_PROTEIN_RECEP_F1_2"/>
    <property type="match status" value="1"/>
</dbReference>
<dbReference type="InterPro" id="IPR017452">
    <property type="entry name" value="GPCR_Rhodpsn_7TM"/>
</dbReference>
<dbReference type="GO" id="GO:0016020">
    <property type="term" value="C:membrane"/>
    <property type="evidence" value="ECO:0007669"/>
    <property type="project" value="UniProtKB-SubCell"/>
</dbReference>
<dbReference type="Gene3D" id="1.20.1070.10">
    <property type="entry name" value="Rhodopsin 7-helix transmembrane proteins"/>
    <property type="match status" value="1"/>
</dbReference>
<dbReference type="GO" id="GO:0004930">
    <property type="term" value="F:G protein-coupled receptor activity"/>
    <property type="evidence" value="ECO:0007669"/>
    <property type="project" value="InterPro"/>
</dbReference>
<feature type="transmembrane region" description="Helical" evidence="6">
    <location>
        <begin position="81"/>
        <end position="102"/>
    </location>
</feature>
<dbReference type="AlphaFoldDB" id="A0A9P1MUE1"/>
<accession>A0A9P1MUE1</accession>
<evidence type="ECO:0000256" key="3">
    <source>
        <dbReference type="ARBA" id="ARBA00022989"/>
    </source>
</evidence>
<keyword evidence="2 6" id="KW-0812">Transmembrane</keyword>
<keyword evidence="3 6" id="KW-1133">Transmembrane helix</keyword>
<keyword evidence="9" id="KW-1185">Reference proteome</keyword>
<dbReference type="PANTHER" id="PTHR23360:SF68">
    <property type="entry name" value="G-PROTEIN COUPLED RECEPTORS FAMILY 1 PROFILE DOMAIN-CONTAINING PROTEIN"/>
    <property type="match status" value="1"/>
</dbReference>
<feature type="region of interest" description="Disordered" evidence="5">
    <location>
        <begin position="270"/>
        <end position="290"/>
    </location>
</feature>
<dbReference type="Proteomes" id="UP001152747">
    <property type="component" value="Unassembled WGS sequence"/>
</dbReference>
<keyword evidence="4 6" id="KW-0472">Membrane</keyword>
<evidence type="ECO:0000313" key="8">
    <source>
        <dbReference type="EMBL" id="CAI5440062.1"/>
    </source>
</evidence>
<feature type="transmembrane region" description="Helical" evidence="6">
    <location>
        <begin position="224"/>
        <end position="244"/>
    </location>
</feature>
<dbReference type="SUPFAM" id="SSF81321">
    <property type="entry name" value="Family A G protein-coupled receptor-like"/>
    <property type="match status" value="1"/>
</dbReference>
<name>A0A9P1MUE1_9PELO</name>
<reference evidence="8" key="1">
    <citation type="submission" date="2022-11" db="EMBL/GenBank/DDBJ databases">
        <authorList>
            <person name="Kikuchi T."/>
        </authorList>
    </citation>
    <scope>NUCLEOTIDE SEQUENCE</scope>
    <source>
        <strain evidence="8">PS1010</strain>
    </source>
</reference>
<dbReference type="PANTHER" id="PTHR23360">
    <property type="entry name" value="G-PROTEIN COUPLED RECEPTORS FAMILY 1 PROFILE DOMAIN-CONTAINING PROTEIN-RELATED"/>
    <property type="match status" value="1"/>
</dbReference>
<feature type="transmembrane region" description="Helical" evidence="6">
    <location>
        <begin position="6"/>
        <end position="30"/>
    </location>
</feature>
<evidence type="ECO:0000259" key="7">
    <source>
        <dbReference type="PROSITE" id="PS50262"/>
    </source>
</evidence>
<organism evidence="8 9">
    <name type="scientific">Caenorhabditis angaria</name>
    <dbReference type="NCBI Taxonomy" id="860376"/>
    <lineage>
        <taxon>Eukaryota</taxon>
        <taxon>Metazoa</taxon>
        <taxon>Ecdysozoa</taxon>
        <taxon>Nematoda</taxon>
        <taxon>Chromadorea</taxon>
        <taxon>Rhabditida</taxon>
        <taxon>Rhabditina</taxon>
        <taxon>Rhabditomorpha</taxon>
        <taxon>Rhabditoidea</taxon>
        <taxon>Rhabditidae</taxon>
        <taxon>Peloderinae</taxon>
        <taxon>Caenorhabditis</taxon>
    </lineage>
</organism>
<evidence type="ECO:0000256" key="5">
    <source>
        <dbReference type="SAM" id="MobiDB-lite"/>
    </source>
</evidence>
<dbReference type="EMBL" id="CANHGI010000001">
    <property type="protein sequence ID" value="CAI5440062.1"/>
    <property type="molecule type" value="Genomic_DNA"/>
</dbReference>
<comment type="caution">
    <text evidence="8">The sequence shown here is derived from an EMBL/GenBank/DDBJ whole genome shotgun (WGS) entry which is preliminary data.</text>
</comment>
<dbReference type="Pfam" id="PF10320">
    <property type="entry name" value="7TM_GPCR_Srsx"/>
    <property type="match status" value="1"/>
</dbReference>
<feature type="transmembrane region" description="Helical" evidence="6">
    <location>
        <begin position="122"/>
        <end position="143"/>
    </location>
</feature>
<feature type="domain" description="G-protein coupled receptors family 1 profile" evidence="7">
    <location>
        <begin position="24"/>
        <end position="209"/>
    </location>
</feature>
<feature type="transmembrane region" description="Helical" evidence="6">
    <location>
        <begin position="42"/>
        <end position="61"/>
    </location>
</feature>
<proteinExistence type="predicted"/>
<protein>
    <recommendedName>
        <fullName evidence="7">G-protein coupled receptors family 1 profile domain-containing protein</fullName>
    </recommendedName>
</protein>
<evidence type="ECO:0000256" key="2">
    <source>
        <dbReference type="ARBA" id="ARBA00022692"/>
    </source>
</evidence>
<evidence type="ECO:0000313" key="9">
    <source>
        <dbReference type="Proteomes" id="UP001152747"/>
    </source>
</evidence>
<dbReference type="OrthoDB" id="5820127at2759"/>
<evidence type="ECO:0000256" key="6">
    <source>
        <dbReference type="SAM" id="Phobius"/>
    </source>
</evidence>
<gene>
    <name evidence="8" type="ORF">CAMP_LOCUS2699</name>
</gene>